<comment type="caution">
    <text evidence="3">The sequence shown here is derived from an EMBL/GenBank/DDBJ whole genome shotgun (WGS) entry which is preliminary data.</text>
</comment>
<feature type="compositionally biased region" description="Basic and acidic residues" evidence="1">
    <location>
        <begin position="61"/>
        <end position="76"/>
    </location>
</feature>
<feature type="region of interest" description="Disordered" evidence="1">
    <location>
        <begin position="256"/>
        <end position="275"/>
    </location>
</feature>
<keyword evidence="2" id="KW-0472">Membrane</keyword>
<reference evidence="3 4" key="1">
    <citation type="journal article" date="2013" name="Curr. Biol.">
        <title>The Genome of the Foraminiferan Reticulomyxa filosa.</title>
        <authorList>
            <person name="Glockner G."/>
            <person name="Hulsmann N."/>
            <person name="Schleicher M."/>
            <person name="Noegel A.A."/>
            <person name="Eichinger L."/>
            <person name="Gallinger C."/>
            <person name="Pawlowski J."/>
            <person name="Sierra R."/>
            <person name="Euteneuer U."/>
            <person name="Pillet L."/>
            <person name="Moustafa A."/>
            <person name="Platzer M."/>
            <person name="Groth M."/>
            <person name="Szafranski K."/>
            <person name="Schliwa M."/>
        </authorList>
    </citation>
    <scope>NUCLEOTIDE SEQUENCE [LARGE SCALE GENOMIC DNA]</scope>
</reference>
<keyword evidence="4" id="KW-1185">Reference proteome</keyword>
<keyword evidence="2" id="KW-0812">Transmembrane</keyword>
<sequence length="316" mass="36367">MLFFLIGCCHQLCATEVARVSGYSRSEEAPFVHGPSETLSAVRMQQIVTTQKKVFTEEQTSDEKERSKEKNKEWDRNSKKKIYEEKKRKIESKTKNERTMKEVMDLWECGVNLQDVTCLKECYAESAQSRQLNNETVQSRAQILQLFSNMFKHGDDNLNVEIKTIATSGSSTTSDSDRNGTLSMSLEWMNGGELLRGCGIIHIQDGLIHNEEFYFDQDIHWFQTLGVIKFNSQQHAPVTFQPKLAKLDFSLNLDSKSEESSSSRPPLSQHTHHAHFQSQQATHSDKYGLWMEGVFWLTFGAVLVYVFPKFIQKRTF</sequence>
<feature type="transmembrane region" description="Helical" evidence="2">
    <location>
        <begin position="287"/>
        <end position="307"/>
    </location>
</feature>
<accession>X6NPC2</accession>
<feature type="region of interest" description="Disordered" evidence="1">
    <location>
        <begin position="53"/>
        <end position="76"/>
    </location>
</feature>
<name>X6NPC2_RETFI</name>
<evidence type="ECO:0000313" key="4">
    <source>
        <dbReference type="Proteomes" id="UP000023152"/>
    </source>
</evidence>
<dbReference type="AlphaFoldDB" id="X6NPC2"/>
<dbReference type="InterPro" id="IPR032710">
    <property type="entry name" value="NTF2-like_dom_sf"/>
</dbReference>
<keyword evidence="2" id="KW-1133">Transmembrane helix</keyword>
<dbReference type="Gene3D" id="3.10.450.50">
    <property type="match status" value="1"/>
</dbReference>
<dbReference type="Proteomes" id="UP000023152">
    <property type="component" value="Unassembled WGS sequence"/>
</dbReference>
<proteinExistence type="predicted"/>
<dbReference type="EMBL" id="ASPP01006837">
    <property type="protein sequence ID" value="ETO28135.1"/>
    <property type="molecule type" value="Genomic_DNA"/>
</dbReference>
<evidence type="ECO:0000313" key="3">
    <source>
        <dbReference type="EMBL" id="ETO28135.1"/>
    </source>
</evidence>
<dbReference type="SUPFAM" id="SSF54427">
    <property type="entry name" value="NTF2-like"/>
    <property type="match status" value="1"/>
</dbReference>
<evidence type="ECO:0000256" key="1">
    <source>
        <dbReference type="SAM" id="MobiDB-lite"/>
    </source>
</evidence>
<gene>
    <name evidence="3" type="ORF">RFI_08995</name>
</gene>
<protein>
    <submittedName>
        <fullName evidence="3">Uncharacterized protein</fullName>
    </submittedName>
</protein>
<evidence type="ECO:0000256" key="2">
    <source>
        <dbReference type="SAM" id="Phobius"/>
    </source>
</evidence>
<organism evidence="3 4">
    <name type="scientific">Reticulomyxa filosa</name>
    <dbReference type="NCBI Taxonomy" id="46433"/>
    <lineage>
        <taxon>Eukaryota</taxon>
        <taxon>Sar</taxon>
        <taxon>Rhizaria</taxon>
        <taxon>Retaria</taxon>
        <taxon>Foraminifera</taxon>
        <taxon>Monothalamids</taxon>
        <taxon>Reticulomyxidae</taxon>
        <taxon>Reticulomyxa</taxon>
    </lineage>
</organism>